<dbReference type="InterPro" id="IPR010854">
    <property type="entry name" value="YdgH/BhsA/McbA-like_dom"/>
</dbReference>
<dbReference type="Pfam" id="PF07338">
    <property type="entry name" value="YdgH_BhsA-like"/>
    <property type="match status" value="1"/>
</dbReference>
<dbReference type="Proteomes" id="UP000198515">
    <property type="component" value="Unassembled WGS sequence"/>
</dbReference>
<evidence type="ECO:0000313" key="5">
    <source>
        <dbReference type="Proteomes" id="UP000198515"/>
    </source>
</evidence>
<evidence type="ECO:0000259" key="3">
    <source>
        <dbReference type="Pfam" id="PF07338"/>
    </source>
</evidence>
<dbReference type="Gene3D" id="3.30.1660.10">
    <property type="entry name" value="Flavin-binding protein dodecin"/>
    <property type="match status" value="1"/>
</dbReference>
<proteinExistence type="predicted"/>
<dbReference type="NCBIfam" id="NF047859">
    <property type="entry name" value="StressCuResBhsA"/>
    <property type="match status" value="1"/>
</dbReference>
<protein>
    <submittedName>
        <fullName evidence="4">Multiple stress resistance protein BhsA</fullName>
    </submittedName>
</protein>
<keyword evidence="5" id="KW-1185">Reference proteome</keyword>
<dbReference type="InterPro" id="IPR025543">
    <property type="entry name" value="Dodecin-like"/>
</dbReference>
<evidence type="ECO:0000256" key="1">
    <source>
        <dbReference type="ARBA" id="ARBA00022729"/>
    </source>
</evidence>
<gene>
    <name evidence="4" type="ORF">GA0061070_103012</name>
</gene>
<name>A0A1C4F165_9ENTR</name>
<evidence type="ECO:0000313" key="4">
    <source>
        <dbReference type="EMBL" id="SCC49819.1"/>
    </source>
</evidence>
<dbReference type="AlphaFoldDB" id="A0A1C4F165"/>
<sequence>MKNITALFAAAALSMLPFASFAAVEVQSAPTGQQEVAAIGVSAGSDLSSVEAKLAQKADEMGAKSFRITSVTGSDNLHGTAVLYK</sequence>
<dbReference type="SUPFAM" id="SSF159871">
    <property type="entry name" value="YdgH-like"/>
    <property type="match status" value="1"/>
</dbReference>
<accession>A0A1C4F165</accession>
<dbReference type="EMBL" id="FMBC01000030">
    <property type="protein sequence ID" value="SCC49819.1"/>
    <property type="molecule type" value="Genomic_DNA"/>
</dbReference>
<keyword evidence="1 2" id="KW-0732">Signal</keyword>
<dbReference type="RefSeq" id="WP_090136830.1">
    <property type="nucleotide sequence ID" value="NZ_FMBC01000030.1"/>
</dbReference>
<dbReference type="OrthoDB" id="6540461at2"/>
<feature type="domain" description="YdgH/BhsA/McbA-like" evidence="3">
    <location>
        <begin position="34"/>
        <end position="85"/>
    </location>
</feature>
<evidence type="ECO:0000256" key="2">
    <source>
        <dbReference type="SAM" id="SignalP"/>
    </source>
</evidence>
<organism evidence="4 5">
    <name type="scientific">Kosakonia oryziphila</name>
    <dbReference type="NCBI Taxonomy" id="1005667"/>
    <lineage>
        <taxon>Bacteria</taxon>
        <taxon>Pseudomonadati</taxon>
        <taxon>Pseudomonadota</taxon>
        <taxon>Gammaproteobacteria</taxon>
        <taxon>Enterobacterales</taxon>
        <taxon>Enterobacteriaceae</taxon>
        <taxon>Kosakonia</taxon>
    </lineage>
</organism>
<reference evidence="5" key="1">
    <citation type="submission" date="2016-08" db="EMBL/GenBank/DDBJ databases">
        <authorList>
            <person name="Varghese N."/>
            <person name="Submissions Spin"/>
        </authorList>
    </citation>
    <scope>NUCLEOTIDE SEQUENCE [LARGE SCALE GENOMIC DNA]</scope>
    <source>
        <strain evidence="5">REICA_142</strain>
    </source>
</reference>
<feature type="chain" id="PRO_5008691553" evidence="2">
    <location>
        <begin position="23"/>
        <end position="85"/>
    </location>
</feature>
<feature type="signal peptide" evidence="2">
    <location>
        <begin position="1"/>
        <end position="22"/>
    </location>
</feature>
<dbReference type="InterPro" id="IPR036275">
    <property type="entry name" value="YdgH-like_sf"/>
</dbReference>